<evidence type="ECO:0000313" key="2">
    <source>
        <dbReference type="EMBL" id="KAF3859063.1"/>
    </source>
</evidence>
<sequence length="281" mass="31569">QGTAACSTKSLRELHSEYKTEVGVAHSISYRQFLRLRPFYVTEPKASDRNTCACFDHENVKILIDKLHQIGILGSKSISETLKLRADAFVLQGSDIQQPQDLFSFLEKSNSNVKFYWVSEDDITRVDEALQNDVPVVKGTLNIHQVTANTPGKIMFRDVSCVCHRKGLTCECESHSEVDFHAKTATPSTTLSESDDMVGKIVIVSYDKKLFVGQVLEVVGDDVEVSRMQQSGRKNCFAWPQNPDVIYYFQSDVKTLISEPEPSSSRSSKLSAEDWDKFISV</sequence>
<name>A0A7J5ZBV5_DISMA</name>
<comment type="caution">
    <text evidence="2">The sequence shown here is derived from an EMBL/GenBank/DDBJ whole genome shotgun (WGS) entry which is preliminary data.</text>
</comment>
<feature type="compositionally biased region" description="Basic and acidic residues" evidence="1">
    <location>
        <begin position="271"/>
        <end position="281"/>
    </location>
</feature>
<evidence type="ECO:0000256" key="1">
    <source>
        <dbReference type="SAM" id="MobiDB-lite"/>
    </source>
</evidence>
<gene>
    <name evidence="2" type="ORF">F7725_021462</name>
</gene>
<protein>
    <submittedName>
        <fullName evidence="2">Uncharacterized protein</fullName>
    </submittedName>
</protein>
<keyword evidence="3" id="KW-1185">Reference proteome</keyword>
<accession>A0A7J5ZBV5</accession>
<organism evidence="2 3">
    <name type="scientific">Dissostichus mawsoni</name>
    <name type="common">Antarctic cod</name>
    <dbReference type="NCBI Taxonomy" id="36200"/>
    <lineage>
        <taxon>Eukaryota</taxon>
        <taxon>Metazoa</taxon>
        <taxon>Chordata</taxon>
        <taxon>Craniata</taxon>
        <taxon>Vertebrata</taxon>
        <taxon>Euteleostomi</taxon>
        <taxon>Actinopterygii</taxon>
        <taxon>Neopterygii</taxon>
        <taxon>Teleostei</taxon>
        <taxon>Neoteleostei</taxon>
        <taxon>Acanthomorphata</taxon>
        <taxon>Eupercaria</taxon>
        <taxon>Perciformes</taxon>
        <taxon>Notothenioidei</taxon>
        <taxon>Nototheniidae</taxon>
        <taxon>Dissostichus</taxon>
    </lineage>
</organism>
<feature type="region of interest" description="Disordered" evidence="1">
    <location>
        <begin position="259"/>
        <end position="281"/>
    </location>
</feature>
<feature type="non-terminal residue" evidence="2">
    <location>
        <position position="1"/>
    </location>
</feature>
<reference evidence="2 3" key="1">
    <citation type="submission" date="2020-03" db="EMBL/GenBank/DDBJ databases">
        <title>Dissostichus mawsoni Genome sequencing and assembly.</title>
        <authorList>
            <person name="Park H."/>
        </authorList>
    </citation>
    <scope>NUCLEOTIDE SEQUENCE [LARGE SCALE GENOMIC DNA]</scope>
    <source>
        <strain evidence="2">DM0001</strain>
        <tissue evidence="2">Muscle</tissue>
    </source>
</reference>
<dbReference type="Proteomes" id="UP000518266">
    <property type="component" value="Unassembled WGS sequence"/>
</dbReference>
<dbReference type="PANTHER" id="PTHR46601:SF1">
    <property type="entry name" value="ADF-H DOMAIN-CONTAINING PROTEIN"/>
    <property type="match status" value="1"/>
</dbReference>
<dbReference type="PANTHER" id="PTHR46601">
    <property type="entry name" value="ULP_PROTEASE DOMAIN-CONTAINING PROTEIN"/>
    <property type="match status" value="1"/>
</dbReference>
<feature type="compositionally biased region" description="Low complexity" evidence="1">
    <location>
        <begin position="259"/>
        <end position="268"/>
    </location>
</feature>
<dbReference type="EMBL" id="JAAKFY010000003">
    <property type="protein sequence ID" value="KAF3859063.1"/>
    <property type="molecule type" value="Genomic_DNA"/>
</dbReference>
<dbReference type="OrthoDB" id="8945351at2759"/>
<proteinExistence type="predicted"/>
<dbReference type="AlphaFoldDB" id="A0A7J5ZBV5"/>
<evidence type="ECO:0000313" key="3">
    <source>
        <dbReference type="Proteomes" id="UP000518266"/>
    </source>
</evidence>